<evidence type="ECO:0000313" key="1">
    <source>
        <dbReference type="EMBL" id="TFU96644.1"/>
    </source>
</evidence>
<comment type="caution">
    <text evidence="1">The sequence shown here is derived from an EMBL/GenBank/DDBJ whole genome shotgun (WGS) entry which is preliminary data.</text>
</comment>
<name>A0A4Y9J9I3_9STRE</name>
<organism evidence="1 2">
    <name type="scientific">Streptococcus cuniculi</name>
    <dbReference type="NCBI Taxonomy" id="1432788"/>
    <lineage>
        <taxon>Bacteria</taxon>
        <taxon>Bacillati</taxon>
        <taxon>Bacillota</taxon>
        <taxon>Bacilli</taxon>
        <taxon>Lactobacillales</taxon>
        <taxon>Streptococcaceae</taxon>
        <taxon>Streptococcus</taxon>
    </lineage>
</organism>
<accession>A0A4Y9J9I3</accession>
<dbReference type="Proteomes" id="UP000297253">
    <property type="component" value="Unassembled WGS sequence"/>
</dbReference>
<protein>
    <submittedName>
        <fullName evidence="1">Uncharacterized protein</fullName>
    </submittedName>
</protein>
<reference evidence="1 2" key="1">
    <citation type="submission" date="2019-03" db="EMBL/GenBank/DDBJ databases">
        <title>Diversity of the mouse oral microbiome.</title>
        <authorList>
            <person name="Joseph S."/>
            <person name="Aduse-Opoku J."/>
            <person name="Curtis M."/>
            <person name="Wade W."/>
            <person name="Hashim A."/>
        </authorList>
    </citation>
    <scope>NUCLEOTIDE SEQUENCE [LARGE SCALE GENOMIC DNA]</scope>
    <source>
        <strain evidence="1 2">WM131</strain>
    </source>
</reference>
<gene>
    <name evidence="1" type="ORF">E4T82_11640</name>
</gene>
<sequence>MEKWLMETIFWSALVTFLFNVVLEVIRQIVHQKERKKQEERLQAQDDKIEKAEKRERYFYPTSLHLSFSKETFPQEVSDMLVITNQKHIRVQAYQGFVVKTVAFHALEGQETLFFAEPTLSFEGVKKMQEQADSDHLMLTIPAGFTITEASDHFLYSATFYLFTDFVGKKHLYLVVEIIRVPGAGKRETQIIQSFIFNEDYALLSQNPHYEFMPTQFDVAEELRREAGAVVQRYLKTYRLLLEDLA</sequence>
<proteinExistence type="predicted"/>
<dbReference type="AlphaFoldDB" id="A0A4Y9J9I3"/>
<evidence type="ECO:0000313" key="2">
    <source>
        <dbReference type="Proteomes" id="UP000297253"/>
    </source>
</evidence>
<dbReference type="EMBL" id="SPPD01000032">
    <property type="protein sequence ID" value="TFU96644.1"/>
    <property type="molecule type" value="Genomic_DNA"/>
</dbReference>
<dbReference type="RefSeq" id="WP_135182942.1">
    <property type="nucleotide sequence ID" value="NZ_JADGKZ010000032.1"/>
</dbReference>